<reference evidence="1 2" key="1">
    <citation type="journal article" date="2021" name="Microbiol. Spectr.">
        <title>A Single Bacterium Capable of Oxidation and Reduction of Iron at Circumneutral pH.</title>
        <authorList>
            <person name="Kato S."/>
            <person name="Ohkuma M."/>
        </authorList>
    </citation>
    <scope>NUCLEOTIDE SEQUENCE [LARGE SCALE GENOMIC DNA]</scope>
    <source>
        <strain evidence="1 2">MIZ03</strain>
    </source>
</reference>
<proteinExistence type="predicted"/>
<name>A0ABN6D139_9BURK</name>
<evidence type="ECO:0000313" key="1">
    <source>
        <dbReference type="EMBL" id="BCO25724.1"/>
    </source>
</evidence>
<protein>
    <submittedName>
        <fullName evidence="1">Uncharacterized protein</fullName>
    </submittedName>
</protein>
<evidence type="ECO:0000313" key="2">
    <source>
        <dbReference type="Proteomes" id="UP000824366"/>
    </source>
</evidence>
<organism evidence="1 2">
    <name type="scientific">Rhodoferax lithotrophicus</name>
    <dbReference type="NCBI Taxonomy" id="2798804"/>
    <lineage>
        <taxon>Bacteria</taxon>
        <taxon>Pseudomonadati</taxon>
        <taxon>Pseudomonadota</taxon>
        <taxon>Betaproteobacteria</taxon>
        <taxon>Burkholderiales</taxon>
        <taxon>Comamonadaceae</taxon>
        <taxon>Rhodoferax</taxon>
    </lineage>
</organism>
<sequence length="57" mass="6667">MKPIWHPKVWAFGFVAHIRGCNVAKCTDCLTFYNSAELILLFLFHPKLRQTHVPRLT</sequence>
<dbReference type="Proteomes" id="UP000824366">
    <property type="component" value="Chromosome"/>
</dbReference>
<keyword evidence="2" id="KW-1185">Reference proteome</keyword>
<gene>
    <name evidence="1" type="ORF">MIZ03_0603</name>
</gene>
<dbReference type="EMBL" id="AP024238">
    <property type="protein sequence ID" value="BCO25724.1"/>
    <property type="molecule type" value="Genomic_DNA"/>
</dbReference>
<accession>A0ABN6D139</accession>